<reference evidence="1 2" key="1">
    <citation type="journal article" date="2018" name="Sci. Rep.">
        <title>Genomic signatures of local adaptation to the degree of environmental predictability in rotifers.</title>
        <authorList>
            <person name="Franch-Gras L."/>
            <person name="Hahn C."/>
            <person name="Garcia-Roger E.M."/>
            <person name="Carmona M.J."/>
            <person name="Serra M."/>
            <person name="Gomez A."/>
        </authorList>
    </citation>
    <scope>NUCLEOTIDE SEQUENCE [LARGE SCALE GENOMIC DNA]</scope>
    <source>
        <strain evidence="1">HYR1</strain>
    </source>
</reference>
<dbReference type="OrthoDB" id="10457367at2759"/>
<accession>A0A3M7P138</accession>
<comment type="caution">
    <text evidence="1">The sequence shown here is derived from an EMBL/GenBank/DDBJ whole genome shotgun (WGS) entry which is preliminary data.</text>
</comment>
<organism evidence="1 2">
    <name type="scientific">Brachionus plicatilis</name>
    <name type="common">Marine rotifer</name>
    <name type="synonym">Brachionus muelleri</name>
    <dbReference type="NCBI Taxonomy" id="10195"/>
    <lineage>
        <taxon>Eukaryota</taxon>
        <taxon>Metazoa</taxon>
        <taxon>Spiralia</taxon>
        <taxon>Gnathifera</taxon>
        <taxon>Rotifera</taxon>
        <taxon>Eurotatoria</taxon>
        <taxon>Monogononta</taxon>
        <taxon>Pseudotrocha</taxon>
        <taxon>Ploima</taxon>
        <taxon>Brachionidae</taxon>
        <taxon>Brachionus</taxon>
    </lineage>
</organism>
<sequence>MSYEKPKGLKSKLDLIWNELQTQLPSINLNNENEDDLDYNDHVSLEQFQNFENDEIIKNKDDKFMDDQFLEFDKASASDVYLNEVEDANTQIQSFNKMKTSNLKLISNSKESSEKATKIAQGIFENTNPKLNMDIFNSINIDDLLNSVDKNSVKKSIQKNSSSQTTLPIVDEQNIIKKLAELSTKYSEDNSLSNLNLKTGAAPLDEFSTQINKNEISSIDCSKIDDIITSDLKKFLKSHKIRDGNLVETRRIDLRASQNMAPNTRIRVYSKPKAEQLFAEILNDDSVYPNFKNGDKFKFINDSVTSSSESDDESDPTDCNTLWFERYRQQRILNSEKKS</sequence>
<gene>
    <name evidence="1" type="ORF">BpHYR1_035299</name>
</gene>
<evidence type="ECO:0000313" key="2">
    <source>
        <dbReference type="Proteomes" id="UP000276133"/>
    </source>
</evidence>
<dbReference type="EMBL" id="REGN01014234">
    <property type="protein sequence ID" value="RMZ92876.1"/>
    <property type="molecule type" value="Genomic_DNA"/>
</dbReference>
<dbReference type="Proteomes" id="UP000276133">
    <property type="component" value="Unassembled WGS sequence"/>
</dbReference>
<protein>
    <submittedName>
        <fullName evidence="1">Uncharacterized protein</fullName>
    </submittedName>
</protein>
<keyword evidence="2" id="KW-1185">Reference proteome</keyword>
<proteinExistence type="predicted"/>
<name>A0A3M7P138_BRAPC</name>
<evidence type="ECO:0000313" key="1">
    <source>
        <dbReference type="EMBL" id="RMZ92876.1"/>
    </source>
</evidence>
<dbReference type="AlphaFoldDB" id="A0A3M7P138"/>